<dbReference type="Gene3D" id="2.60.120.10">
    <property type="entry name" value="Jelly Rolls"/>
    <property type="match status" value="2"/>
</dbReference>
<keyword evidence="4" id="KW-1185">Reference proteome</keyword>
<feature type="compositionally biased region" description="Low complexity" evidence="1">
    <location>
        <begin position="572"/>
        <end position="586"/>
    </location>
</feature>
<evidence type="ECO:0000259" key="2">
    <source>
        <dbReference type="PROSITE" id="PS50042"/>
    </source>
</evidence>
<dbReference type="InterPro" id="IPR018488">
    <property type="entry name" value="cNMP-bd_CS"/>
</dbReference>
<dbReference type="InterPro" id="IPR018490">
    <property type="entry name" value="cNMP-bd_dom_sf"/>
</dbReference>
<dbReference type="EMBL" id="CAJNNV010024375">
    <property type="protein sequence ID" value="CAE8609657.1"/>
    <property type="molecule type" value="Genomic_DNA"/>
</dbReference>
<reference evidence="3" key="1">
    <citation type="submission" date="2021-02" db="EMBL/GenBank/DDBJ databases">
        <authorList>
            <person name="Dougan E. K."/>
            <person name="Rhodes N."/>
            <person name="Thang M."/>
            <person name="Chan C."/>
        </authorList>
    </citation>
    <scope>NUCLEOTIDE SEQUENCE</scope>
</reference>
<evidence type="ECO:0000313" key="3">
    <source>
        <dbReference type="EMBL" id="CAE8609657.1"/>
    </source>
</evidence>
<gene>
    <name evidence="3" type="ORF">PGLA1383_LOCUS27483</name>
</gene>
<dbReference type="PANTHER" id="PTHR23011:SF28">
    <property type="entry name" value="CYCLIC NUCLEOTIDE-BINDING DOMAIN CONTAINING PROTEIN"/>
    <property type="match status" value="1"/>
</dbReference>
<dbReference type="OrthoDB" id="417078at2759"/>
<dbReference type="Proteomes" id="UP000654075">
    <property type="component" value="Unassembled WGS sequence"/>
</dbReference>
<feature type="domain" description="Cyclic nucleotide-binding" evidence="2">
    <location>
        <begin position="82"/>
        <end position="238"/>
    </location>
</feature>
<organism evidence="3 4">
    <name type="scientific">Polarella glacialis</name>
    <name type="common">Dinoflagellate</name>
    <dbReference type="NCBI Taxonomy" id="89957"/>
    <lineage>
        <taxon>Eukaryota</taxon>
        <taxon>Sar</taxon>
        <taxon>Alveolata</taxon>
        <taxon>Dinophyceae</taxon>
        <taxon>Suessiales</taxon>
        <taxon>Suessiaceae</taxon>
        <taxon>Polarella</taxon>
    </lineage>
</organism>
<proteinExistence type="predicted"/>
<dbReference type="PROSITE" id="PS50042">
    <property type="entry name" value="CNMP_BINDING_3"/>
    <property type="match status" value="2"/>
</dbReference>
<dbReference type="InterPro" id="IPR014710">
    <property type="entry name" value="RmlC-like_jellyroll"/>
</dbReference>
<protein>
    <recommendedName>
        <fullName evidence="2">Cyclic nucleotide-binding domain-containing protein</fullName>
    </recommendedName>
</protein>
<feature type="region of interest" description="Disordered" evidence="1">
    <location>
        <begin position="45"/>
        <end position="72"/>
    </location>
</feature>
<feature type="region of interest" description="Disordered" evidence="1">
    <location>
        <begin position="139"/>
        <end position="169"/>
    </location>
</feature>
<evidence type="ECO:0000313" key="4">
    <source>
        <dbReference type="Proteomes" id="UP000654075"/>
    </source>
</evidence>
<dbReference type="CDD" id="cd00038">
    <property type="entry name" value="CAP_ED"/>
    <property type="match status" value="2"/>
</dbReference>
<dbReference type="AlphaFoldDB" id="A0A813F5E8"/>
<feature type="region of interest" description="Disordered" evidence="1">
    <location>
        <begin position="538"/>
        <end position="620"/>
    </location>
</feature>
<dbReference type="InterPro" id="IPR000595">
    <property type="entry name" value="cNMP-bd_dom"/>
</dbReference>
<evidence type="ECO:0000256" key="1">
    <source>
        <dbReference type="SAM" id="MobiDB-lite"/>
    </source>
</evidence>
<dbReference type="SUPFAM" id="SSF51206">
    <property type="entry name" value="cAMP-binding domain-like"/>
    <property type="match status" value="2"/>
</dbReference>
<dbReference type="PANTHER" id="PTHR23011">
    <property type="entry name" value="CYCLIC NUCLEOTIDE-BINDING DOMAIN CONTAINING PROTEIN"/>
    <property type="match status" value="1"/>
</dbReference>
<comment type="caution">
    <text evidence="3">The sequence shown here is derived from an EMBL/GenBank/DDBJ whole genome shotgun (WGS) entry which is preliminary data.</text>
</comment>
<accession>A0A813F5E8</accession>
<dbReference type="Pfam" id="PF00027">
    <property type="entry name" value="cNMP_binding"/>
    <property type="match status" value="2"/>
</dbReference>
<dbReference type="PROSITE" id="PS00889">
    <property type="entry name" value="CNMP_BINDING_2"/>
    <property type="match status" value="1"/>
</dbReference>
<name>A0A813F5E8_POLGL</name>
<sequence>MFESNGQTAEPTPQPLLQYRRMSGLDFQHSGSKCAAMLANGVVEEASDEECDESTDEEEGGSPKKEKKRPLKAASIMRKQDFFQALEASSPGFINALAQATFFASEREGQVMFRQGEAPLNCYVLTHGKMCVLIHKAAPKDDADQPSPKKRRGSSVGQDEERCPSPRTHSMPDWCPTYTDAMNRQKASFYGNLVMELGVGTIFGELALKNSNPRAATIMCQEDCEVLVINAETFKSVVQDWLDKTRVAHEAWFCFRNVPFFDKLEEDSPGIVRALAVGVTLHTEMAQQVLFRQHDPPGNCYILQKGEIGENVFKDQRASGVQLKKSELPTPRDFHPTQGLTTMSVAQGTWQKRRDKEIKMDHKKHEQEVAAGVAKEFHVWSKADMRYQTTEGFSTFSKNSKYGDRVMVLESGAVFGELALQNDEPRAVTTTCLQDCTFLVISKDIFQQVLGDIMAKIRFFNVNLPGLDRMEHKQQTHPSTMFHKRCFPEGYTFFTEGIGSAEPAVFLVFSGTIEFRRYRRADENPVYRQITRPLGDSWRPSTSIAVASRPASKSLKGPGSPDQKPASTAAQRPDSPSKRPVSPSRSHTVPRLQPPVAHKAPAGTHSIAAGRRSSVVGAREKSYWNQPKTFRLNGQDAIDTAESGAVFCSLPFFPCQTAEPFTVVAVTAVEAFHCGSQRDVDQIPANICKVLRTTLLKAMTERMRVFSEKQMPLPPVETLNGWRDPAANAWPSSAAKWSSGSLGARG</sequence>
<feature type="domain" description="Cyclic nucleotide-binding" evidence="2">
    <location>
        <begin position="383"/>
        <end position="451"/>
    </location>
</feature>
<feature type="compositionally biased region" description="Acidic residues" evidence="1">
    <location>
        <begin position="45"/>
        <end position="60"/>
    </location>
</feature>